<dbReference type="InterPro" id="IPR010033">
    <property type="entry name" value="HAD_SF_ppase_IIIC"/>
</dbReference>
<dbReference type="InterPro" id="IPR035679">
    <property type="entry name" value="MDP-1_euk"/>
</dbReference>
<dbReference type="OrthoDB" id="2865258at2759"/>
<accession>A0A6A4W559</accession>
<protein>
    <submittedName>
        <fullName evidence="1">Magnesium-dependent phosphatase 1</fullName>
    </submittedName>
</protein>
<sequence length="173" mass="19842">MASNSSDTPRPKLVVFDLDYTLWPFWVDTHVTPPFHKKGGDVFDSFNEKVRAFPEVPDVLQWLHGEGYIIAAASRTGEIRGAKQLVKLFGWEKYFKYAEIYPGCKKKHFSRFRAESGLEYSEMIFFDDEGRNIRDLKEVGVVSVLVPHSGVTRKLVEQGLAQFAKQRRVGVEK</sequence>
<dbReference type="CDD" id="cd07501">
    <property type="entry name" value="HAD_MDP-1_like"/>
    <property type="match status" value="1"/>
</dbReference>
<dbReference type="AlphaFoldDB" id="A0A6A4W559"/>
<dbReference type="GO" id="GO:0003993">
    <property type="term" value="F:acid phosphatase activity"/>
    <property type="evidence" value="ECO:0007669"/>
    <property type="project" value="TreeGrafter"/>
</dbReference>
<dbReference type="SFLD" id="SFLDG01129">
    <property type="entry name" value="C1.5:_HAD__Beta-PGM__Phosphata"/>
    <property type="match status" value="1"/>
</dbReference>
<keyword evidence="2" id="KW-1185">Reference proteome</keyword>
<gene>
    <name evidence="1" type="primary">MDP1</name>
    <name evidence="1" type="ORF">FJT64_003780</name>
</gene>
<dbReference type="InterPro" id="IPR010036">
    <property type="entry name" value="MDP_1_eu_arc"/>
</dbReference>
<dbReference type="PANTHER" id="PTHR17901:SF14">
    <property type="entry name" value="MAGNESIUM-DEPENDENT PHOSPHATASE 1"/>
    <property type="match status" value="1"/>
</dbReference>
<dbReference type="NCBIfam" id="TIGR01685">
    <property type="entry name" value="MDP-1"/>
    <property type="match status" value="1"/>
</dbReference>
<name>A0A6A4W559_AMPAM</name>
<dbReference type="PANTHER" id="PTHR17901">
    <property type="entry name" value="MAGNESIUM-DEPENDENT PHOSPHATASE 1 MDP1"/>
    <property type="match status" value="1"/>
</dbReference>
<dbReference type="Pfam" id="PF12689">
    <property type="entry name" value="Acid_PPase"/>
    <property type="match status" value="1"/>
</dbReference>
<dbReference type="NCBIfam" id="TIGR01681">
    <property type="entry name" value="HAD-SF-IIIC"/>
    <property type="match status" value="1"/>
</dbReference>
<dbReference type="InterPro" id="IPR036412">
    <property type="entry name" value="HAD-like_sf"/>
</dbReference>
<comment type="caution">
    <text evidence="1">The sequence shown here is derived from an EMBL/GenBank/DDBJ whole genome shotgun (WGS) entry which is preliminary data.</text>
</comment>
<reference evidence="1 2" key="1">
    <citation type="submission" date="2019-07" db="EMBL/GenBank/DDBJ databases">
        <title>Draft genome assembly of a fouling barnacle, Amphibalanus amphitrite (Darwin, 1854): The first reference genome for Thecostraca.</title>
        <authorList>
            <person name="Kim W."/>
        </authorList>
    </citation>
    <scope>NUCLEOTIDE SEQUENCE [LARGE SCALE GENOMIC DNA]</scope>
    <source>
        <strain evidence="1">SNU_AA5</strain>
        <tissue evidence="1">Soma without cirri and trophi</tissue>
    </source>
</reference>
<dbReference type="SFLD" id="SFLDS00003">
    <property type="entry name" value="Haloacid_Dehalogenase"/>
    <property type="match status" value="1"/>
</dbReference>
<dbReference type="EMBL" id="VIIS01001404">
    <property type="protein sequence ID" value="KAF0298894.1"/>
    <property type="molecule type" value="Genomic_DNA"/>
</dbReference>
<dbReference type="SUPFAM" id="SSF56784">
    <property type="entry name" value="HAD-like"/>
    <property type="match status" value="1"/>
</dbReference>
<dbReference type="Gene3D" id="3.40.50.1000">
    <property type="entry name" value="HAD superfamily/HAD-like"/>
    <property type="match status" value="1"/>
</dbReference>
<dbReference type="InterPro" id="IPR023214">
    <property type="entry name" value="HAD_sf"/>
</dbReference>
<dbReference type="SFLD" id="SFLDG01131">
    <property type="entry name" value="C1.5.2:_MDP_Like"/>
    <property type="match status" value="1"/>
</dbReference>
<organism evidence="1 2">
    <name type="scientific">Amphibalanus amphitrite</name>
    <name type="common">Striped barnacle</name>
    <name type="synonym">Balanus amphitrite</name>
    <dbReference type="NCBI Taxonomy" id="1232801"/>
    <lineage>
        <taxon>Eukaryota</taxon>
        <taxon>Metazoa</taxon>
        <taxon>Ecdysozoa</taxon>
        <taxon>Arthropoda</taxon>
        <taxon>Crustacea</taxon>
        <taxon>Multicrustacea</taxon>
        <taxon>Cirripedia</taxon>
        <taxon>Thoracica</taxon>
        <taxon>Thoracicalcarea</taxon>
        <taxon>Balanomorpha</taxon>
        <taxon>Balanoidea</taxon>
        <taxon>Balanidae</taxon>
        <taxon>Amphibalaninae</taxon>
        <taxon>Amphibalanus</taxon>
    </lineage>
</organism>
<evidence type="ECO:0000313" key="2">
    <source>
        <dbReference type="Proteomes" id="UP000440578"/>
    </source>
</evidence>
<evidence type="ECO:0000313" key="1">
    <source>
        <dbReference type="EMBL" id="KAF0298894.1"/>
    </source>
</evidence>
<dbReference type="Proteomes" id="UP000440578">
    <property type="component" value="Unassembled WGS sequence"/>
</dbReference>
<proteinExistence type="predicted"/>